<dbReference type="OrthoDB" id="5581965at2"/>
<sequence length="309" mass="33210">MQKRYLDCTASEILHMNKKALLEAIKGSEGRLVVSETIGTIQPVLMNVTNAELAASQGADILLLNIFDVDNPVVQGLPDNTPQTEIIRTLKRLTGRAIGVNLEPVPAGFNNPHQDAQWKISEGRLATVKNAIKLKEMGVDIILLTGNPGNGVTNHEINLSLKELKAAVGENIILVTGKMHAAGVLNESAEQLITETDIRSFIDSGADVILLPAPGTVPGISAEFVQKMVAYCHSQGVLTMTAIGTSQEGADIQTIRQIALMCKMAGTDLHHIGDSGYNGIALPENILNYGIVIRGVRHTYSRIARSINR</sequence>
<protein>
    <recommendedName>
        <fullName evidence="1">DUF7916 domain-containing protein</fullName>
    </recommendedName>
</protein>
<dbReference type="Proteomes" id="UP000005012">
    <property type="component" value="Chromosome"/>
</dbReference>
<evidence type="ECO:0000313" key="3">
    <source>
        <dbReference type="Proteomes" id="UP000005012"/>
    </source>
</evidence>
<dbReference type="InterPro" id="IPR057238">
    <property type="entry name" value="DUF7916"/>
</dbReference>
<proteinExistence type="predicted"/>
<evidence type="ECO:0000259" key="1">
    <source>
        <dbReference type="Pfam" id="PF25509"/>
    </source>
</evidence>
<dbReference type="KEGG" id="psi:S70_05350"/>
<accession>A0A140NLB7</accession>
<name>A0A140NLB7_PROSM</name>
<dbReference type="PATRIC" id="fig|1157951.4.peg.1059"/>
<dbReference type="HOGENOM" id="CLU_078477_0_0_6"/>
<feature type="domain" description="DUF7916" evidence="1">
    <location>
        <begin position="6"/>
        <end position="309"/>
    </location>
</feature>
<dbReference type="SUPFAM" id="SSF51395">
    <property type="entry name" value="FMN-linked oxidoreductases"/>
    <property type="match status" value="1"/>
</dbReference>
<dbReference type="Pfam" id="PF25509">
    <property type="entry name" value="DUF7916"/>
    <property type="match status" value="1"/>
</dbReference>
<dbReference type="AlphaFoldDB" id="A0A140NLB7"/>
<evidence type="ECO:0000313" key="2">
    <source>
        <dbReference type="EMBL" id="AFH92946.1"/>
    </source>
</evidence>
<organism evidence="2 3">
    <name type="scientific">Providencia stuartii (strain MRSN 2154)</name>
    <dbReference type="NCBI Taxonomy" id="1157951"/>
    <lineage>
        <taxon>Bacteria</taxon>
        <taxon>Pseudomonadati</taxon>
        <taxon>Pseudomonadota</taxon>
        <taxon>Gammaproteobacteria</taxon>
        <taxon>Enterobacterales</taxon>
        <taxon>Morganellaceae</taxon>
        <taxon>Providencia</taxon>
    </lineage>
</organism>
<dbReference type="EMBL" id="CP003488">
    <property type="protein sequence ID" value="AFH92946.1"/>
    <property type="molecule type" value="Genomic_DNA"/>
</dbReference>
<reference evidence="3" key="2">
    <citation type="submission" date="2012-04" db="EMBL/GenBank/DDBJ databases">
        <title>Complete genome sequence of Providencia stuartii clinical isolate MRSN 2154.</title>
        <authorList>
            <person name="Clifford R.J."/>
            <person name="Hang J."/>
            <person name="Riley M.C."/>
            <person name="Onmus-Leone F."/>
            <person name="Kuschner R.A."/>
            <person name="Lesho E.P."/>
            <person name="Waterman P.E."/>
        </authorList>
    </citation>
    <scope>NUCLEOTIDE SEQUENCE [LARGE SCALE GENOMIC DNA]</scope>
    <source>
        <strain evidence="3">MRSN 2154</strain>
    </source>
</reference>
<dbReference type="RefSeq" id="WP_014656599.1">
    <property type="nucleotide sequence ID" value="NC_017731.1"/>
</dbReference>
<gene>
    <name evidence="2" type="ordered locus">S70_05350</name>
</gene>
<reference evidence="2 3" key="1">
    <citation type="journal article" date="2012" name="J. Bacteriol.">
        <title>Complete Genome Sequence of Providencia stuartii Clinical Isolate MRSN 2154.</title>
        <authorList>
            <person name="Clifford R.J."/>
            <person name="Hang J."/>
            <person name="Riley M.C."/>
            <person name="Onmus-Leone F."/>
            <person name="Kuschner R.A."/>
            <person name="Lesho E.P."/>
            <person name="Waterman P.E."/>
        </authorList>
    </citation>
    <scope>NUCLEOTIDE SEQUENCE [LARGE SCALE GENOMIC DNA]</scope>
    <source>
        <strain evidence="2 3">MRSN 2154</strain>
    </source>
</reference>